<dbReference type="GO" id="GO:0004799">
    <property type="term" value="F:thymidylate synthase activity"/>
    <property type="evidence" value="ECO:0007669"/>
    <property type="project" value="TreeGrafter"/>
</dbReference>
<dbReference type="PROSITE" id="PS51331">
    <property type="entry name" value="THYX"/>
    <property type="match status" value="1"/>
</dbReference>
<dbReference type="PANTHER" id="PTHR34934:SF1">
    <property type="entry name" value="FLAVIN-DEPENDENT THYMIDYLATE SYNTHASE"/>
    <property type="match status" value="1"/>
</dbReference>
<dbReference type="EC" id="2.1.1.148" evidence="1"/>
<dbReference type="InterPro" id="IPR036098">
    <property type="entry name" value="Thymidylate_synthase_ThyX_sf"/>
</dbReference>
<dbReference type="AlphaFoldDB" id="A0A644WX64"/>
<dbReference type="InterPro" id="IPR003669">
    <property type="entry name" value="Thymidylate_synthase_ThyX"/>
</dbReference>
<organism evidence="1">
    <name type="scientific">bioreactor metagenome</name>
    <dbReference type="NCBI Taxonomy" id="1076179"/>
    <lineage>
        <taxon>unclassified sequences</taxon>
        <taxon>metagenomes</taxon>
        <taxon>ecological metagenomes</taxon>
    </lineage>
</organism>
<dbReference type="EMBL" id="VSSQ01001446">
    <property type="protein sequence ID" value="MPM08412.1"/>
    <property type="molecule type" value="Genomic_DNA"/>
</dbReference>
<keyword evidence="1" id="KW-0808">Transferase</keyword>
<proteinExistence type="predicted"/>
<accession>A0A644WX64</accession>
<evidence type="ECO:0000313" key="1">
    <source>
        <dbReference type="EMBL" id="MPM08412.1"/>
    </source>
</evidence>
<dbReference type="GO" id="GO:0032259">
    <property type="term" value="P:methylation"/>
    <property type="evidence" value="ECO:0007669"/>
    <property type="project" value="UniProtKB-KW"/>
</dbReference>
<keyword evidence="1" id="KW-0489">Methyltransferase</keyword>
<gene>
    <name evidence="1" type="primary">thyX_12</name>
    <name evidence="1" type="ORF">SDC9_54724</name>
</gene>
<reference evidence="1" key="1">
    <citation type="submission" date="2019-08" db="EMBL/GenBank/DDBJ databases">
        <authorList>
            <person name="Kucharzyk K."/>
            <person name="Murdoch R.W."/>
            <person name="Higgins S."/>
            <person name="Loffler F."/>
        </authorList>
    </citation>
    <scope>NUCLEOTIDE SEQUENCE</scope>
</reference>
<dbReference type="GO" id="GO:0050660">
    <property type="term" value="F:flavin adenine dinucleotide binding"/>
    <property type="evidence" value="ECO:0007669"/>
    <property type="project" value="InterPro"/>
</dbReference>
<dbReference type="Pfam" id="PF02511">
    <property type="entry name" value="Thy1"/>
    <property type="match status" value="1"/>
</dbReference>
<dbReference type="GO" id="GO:0006231">
    <property type="term" value="P:dTMP biosynthetic process"/>
    <property type="evidence" value="ECO:0007669"/>
    <property type="project" value="InterPro"/>
</dbReference>
<dbReference type="SUPFAM" id="SSF69796">
    <property type="entry name" value="Thymidylate synthase-complementing protein Thy1"/>
    <property type="match status" value="1"/>
</dbReference>
<dbReference type="GO" id="GO:0070402">
    <property type="term" value="F:NADPH binding"/>
    <property type="evidence" value="ECO:0007669"/>
    <property type="project" value="TreeGrafter"/>
</dbReference>
<dbReference type="Gene3D" id="3.30.1360.170">
    <property type="match status" value="1"/>
</dbReference>
<dbReference type="CDD" id="cd20175">
    <property type="entry name" value="ThyX"/>
    <property type="match status" value="1"/>
</dbReference>
<dbReference type="PANTHER" id="PTHR34934">
    <property type="entry name" value="FLAVIN-DEPENDENT THYMIDYLATE SYNTHASE"/>
    <property type="match status" value="1"/>
</dbReference>
<dbReference type="NCBIfam" id="TIGR02170">
    <property type="entry name" value="thyX"/>
    <property type="match status" value="1"/>
</dbReference>
<comment type="caution">
    <text evidence="1">The sequence shown here is derived from an EMBL/GenBank/DDBJ whole genome shotgun (WGS) entry which is preliminary data.</text>
</comment>
<name>A0A644WX64_9ZZZZ</name>
<protein>
    <submittedName>
        <fullName evidence="1">Flavin-dependent thymidylate synthase</fullName>
        <ecNumber evidence="1">2.1.1.148</ecNumber>
    </submittedName>
</protein>
<dbReference type="GO" id="GO:0050797">
    <property type="term" value="F:thymidylate synthase (FAD) activity"/>
    <property type="evidence" value="ECO:0007669"/>
    <property type="project" value="UniProtKB-EC"/>
</dbReference>
<sequence>MKIIKPYHVIETNIDGNDILRHIERAGRTCYKSEKRITADSAKTFVAGLIKSGHESVIEHYNITVRFICDRGVSHELVRHRLASFSQESTRYCNYGKSDEITVIKPCFWAEDNFAYMAWKNSCEQAERAYLDMLFASNSPQEARSVLPNSLKTEVVVTANLREWRTIFKQRTTKAAHPQMRELMIPLLAELKELIPAVFDDIEVNE</sequence>